<reference evidence="4" key="1">
    <citation type="submission" date="2017-02" db="UniProtKB">
        <authorList>
            <consortium name="WormBaseParasite"/>
        </authorList>
    </citation>
    <scope>IDENTIFICATION</scope>
</reference>
<protein>
    <submittedName>
        <fullName evidence="2 4">Uncharacterized protein</fullName>
    </submittedName>
</protein>
<gene>
    <name evidence="2" type="ORF">TASK_LOCUS1104</name>
</gene>
<evidence type="ECO:0000313" key="2">
    <source>
        <dbReference type="EMBL" id="VDK22473.1"/>
    </source>
</evidence>
<evidence type="ECO:0000313" key="3">
    <source>
        <dbReference type="Proteomes" id="UP000282613"/>
    </source>
</evidence>
<evidence type="ECO:0000256" key="1">
    <source>
        <dbReference type="SAM" id="Coils"/>
    </source>
</evidence>
<dbReference type="AlphaFoldDB" id="A0A0R3VUT1"/>
<evidence type="ECO:0000313" key="4">
    <source>
        <dbReference type="WBParaSite" id="TASK_0000110301-mRNA-1"/>
    </source>
</evidence>
<organism evidence="4">
    <name type="scientific">Taenia asiatica</name>
    <name type="common">Asian tapeworm</name>
    <dbReference type="NCBI Taxonomy" id="60517"/>
    <lineage>
        <taxon>Eukaryota</taxon>
        <taxon>Metazoa</taxon>
        <taxon>Spiralia</taxon>
        <taxon>Lophotrochozoa</taxon>
        <taxon>Platyhelminthes</taxon>
        <taxon>Cestoda</taxon>
        <taxon>Eucestoda</taxon>
        <taxon>Cyclophyllidea</taxon>
        <taxon>Taeniidae</taxon>
        <taxon>Taenia</taxon>
    </lineage>
</organism>
<dbReference type="OrthoDB" id="6241714at2759"/>
<reference evidence="2 3" key="2">
    <citation type="submission" date="2018-11" db="EMBL/GenBank/DDBJ databases">
        <authorList>
            <consortium name="Pathogen Informatics"/>
        </authorList>
    </citation>
    <scope>NUCLEOTIDE SEQUENCE [LARGE SCALE GENOMIC DNA]</scope>
</reference>
<keyword evidence="1" id="KW-0175">Coiled coil</keyword>
<keyword evidence="3" id="KW-1185">Reference proteome</keyword>
<dbReference type="PROSITE" id="PS00226">
    <property type="entry name" value="IF_ROD_1"/>
    <property type="match status" value="1"/>
</dbReference>
<dbReference type="InterPro" id="IPR018039">
    <property type="entry name" value="IF_conserved"/>
</dbReference>
<sequence>MSDVGRTRLNLADSEIKLRSNRAIWAFLLEHSRKAVEKQNKKEEALKKAIAEAHDRDAWLKRWLKVQKSTDMQIAIYRRLLELMEGESGLISLLRHLYDKYILPISGRLPLEGITLGDNFQANLAAASLAQENASLEWEKNRTDIRLPSLQSHSVKRDYFAAFVLDRFANPVFVATTAGDLQALSAIASQLDELARVVHSSIYWLDNKEVVAKLTQACRLCLRLVSLRTHRLQQEMAQRLGVIPS</sequence>
<name>A0A0R3VUT1_TAEAS</name>
<proteinExistence type="predicted"/>
<accession>A0A0R3VUT1</accession>
<dbReference type="Proteomes" id="UP000282613">
    <property type="component" value="Unassembled WGS sequence"/>
</dbReference>
<dbReference type="EMBL" id="UYRS01000224">
    <property type="protein sequence ID" value="VDK22473.1"/>
    <property type="molecule type" value="Genomic_DNA"/>
</dbReference>
<dbReference type="WBParaSite" id="TASK_0000110301-mRNA-1">
    <property type="protein sequence ID" value="TASK_0000110301-mRNA-1"/>
    <property type="gene ID" value="TASK_0000110301"/>
</dbReference>
<feature type="coiled-coil region" evidence="1">
    <location>
        <begin position="28"/>
        <end position="56"/>
    </location>
</feature>